<feature type="chain" id="PRO_5045536165" evidence="6">
    <location>
        <begin position="34"/>
        <end position="458"/>
    </location>
</feature>
<dbReference type="InterPro" id="IPR013517">
    <property type="entry name" value="FG-GAP"/>
</dbReference>
<sequence>MSRRSSIRLAVATATAVSLTGGLLTLATGAASAVTVPAKYADDFNGDGYRDYAHGNYGGQVVVVYGTATGPGTTKKVFSQATSGIPGTAGDAGGYADAFGEDLAAADLNRDGYADLAVADFTEKVGDKVSSGAVTILWGRASGLSGSDATRLPKKSGTYQGFGKEIETGDFDGDGKADLAVANGIDSVYVYRGGFTKSGTTGSITRHTPNDILEPSGLVAGRVTNDKATDLFLLGQGYHDDKITQDAWFLRGGSTIRPGKVTVINNAEPDYSPTGVVADFDKDGYGDLAVSDRSYNRKAGSVVVWRGGGTAPTTKYRITQGSPGVATAATPGDWMGSGLSAADTNGDGYPDLAVGVPGEKVSTRTGAGGVHILRGSRAGLTGTNSQYFSRATSGVPGSPAAYEFFGIDVRLRDTDRNGRPDLLVSGDSRETSLRLPGTSSGITTTGATTLYVAASFPQ</sequence>
<dbReference type="Pfam" id="PF01839">
    <property type="entry name" value="FG-GAP"/>
    <property type="match status" value="1"/>
</dbReference>
<protein>
    <submittedName>
        <fullName evidence="7">FG-GAP and VCBS repeat-containing protein</fullName>
    </submittedName>
</protein>
<feature type="signal peptide" evidence="6">
    <location>
        <begin position="1"/>
        <end position="33"/>
    </location>
</feature>
<dbReference type="Proteomes" id="UP001597023">
    <property type="component" value="Unassembled WGS sequence"/>
</dbReference>
<keyword evidence="1 6" id="KW-0732">Signal</keyword>
<dbReference type="PROSITE" id="PS51470">
    <property type="entry name" value="FG_GAP"/>
    <property type="match status" value="1"/>
</dbReference>
<dbReference type="SUPFAM" id="SSF69318">
    <property type="entry name" value="Integrin alpha N-terminal domain"/>
    <property type="match status" value="1"/>
</dbReference>
<evidence type="ECO:0000256" key="1">
    <source>
        <dbReference type="ARBA" id="ARBA00022729"/>
    </source>
</evidence>
<evidence type="ECO:0000313" key="8">
    <source>
        <dbReference type="Proteomes" id="UP001597023"/>
    </source>
</evidence>
<organism evidence="7 8">
    <name type="scientific">Streptomyces flavalbus</name>
    <dbReference type="NCBI Taxonomy" id="2665155"/>
    <lineage>
        <taxon>Bacteria</taxon>
        <taxon>Bacillati</taxon>
        <taxon>Actinomycetota</taxon>
        <taxon>Actinomycetes</taxon>
        <taxon>Kitasatosporales</taxon>
        <taxon>Streptomycetaceae</taxon>
        <taxon>Streptomyces</taxon>
    </lineage>
</organism>
<feature type="region of interest" description="Disordered" evidence="5">
    <location>
        <begin position="416"/>
        <end position="440"/>
    </location>
</feature>
<keyword evidence="2" id="KW-0677">Repeat</keyword>
<comment type="caution">
    <text evidence="7">The sequence shown here is derived from an EMBL/GenBank/DDBJ whole genome shotgun (WGS) entry which is preliminary data.</text>
</comment>
<dbReference type="InterPro" id="IPR028994">
    <property type="entry name" value="Integrin_alpha_N"/>
</dbReference>
<proteinExistence type="predicted"/>
<name>A0ABW2WG27_9ACTN</name>
<dbReference type="Pfam" id="PF13517">
    <property type="entry name" value="FG-GAP_3"/>
    <property type="match status" value="1"/>
</dbReference>
<evidence type="ECO:0000313" key="7">
    <source>
        <dbReference type="EMBL" id="MFD0316716.1"/>
    </source>
</evidence>
<dbReference type="EMBL" id="JBHTEB010000001">
    <property type="protein sequence ID" value="MFD0316716.1"/>
    <property type="molecule type" value="Genomic_DNA"/>
</dbReference>
<gene>
    <name evidence="7" type="ORF">ACFQZ6_21400</name>
</gene>
<evidence type="ECO:0000256" key="4">
    <source>
        <dbReference type="ARBA" id="ARBA00023180"/>
    </source>
</evidence>
<keyword evidence="3" id="KW-0378">Hydrolase</keyword>
<dbReference type="PANTHER" id="PTHR23221:SF7">
    <property type="entry name" value="PHOSPHATIDYLINOSITOL-GLYCAN-SPECIFIC PHOSPHOLIPASE D"/>
    <property type="match status" value="1"/>
</dbReference>
<dbReference type="RefSeq" id="WP_381611506.1">
    <property type="nucleotide sequence ID" value="NZ_JBHTEB010000001.1"/>
</dbReference>
<keyword evidence="4" id="KW-0325">Glycoprotein</keyword>
<dbReference type="Gene3D" id="2.130.10.130">
    <property type="entry name" value="Integrin alpha, N-terminal"/>
    <property type="match status" value="2"/>
</dbReference>
<accession>A0ABW2WG27</accession>
<dbReference type="PANTHER" id="PTHR23221">
    <property type="entry name" value="GLYCOSYLPHOSPHATIDYLINOSITOL PHOSPHOLIPASE D"/>
    <property type="match status" value="1"/>
</dbReference>
<evidence type="ECO:0000256" key="2">
    <source>
        <dbReference type="ARBA" id="ARBA00022737"/>
    </source>
</evidence>
<dbReference type="SMART" id="SM00191">
    <property type="entry name" value="Int_alpha"/>
    <property type="match status" value="6"/>
</dbReference>
<evidence type="ECO:0000256" key="6">
    <source>
        <dbReference type="SAM" id="SignalP"/>
    </source>
</evidence>
<keyword evidence="8" id="KW-1185">Reference proteome</keyword>
<dbReference type="InterPro" id="IPR013519">
    <property type="entry name" value="Int_alpha_beta-p"/>
</dbReference>
<evidence type="ECO:0000256" key="5">
    <source>
        <dbReference type="SAM" id="MobiDB-lite"/>
    </source>
</evidence>
<reference evidence="8" key="1">
    <citation type="journal article" date="2019" name="Int. J. Syst. Evol. Microbiol.">
        <title>The Global Catalogue of Microorganisms (GCM) 10K type strain sequencing project: providing services to taxonomists for standard genome sequencing and annotation.</title>
        <authorList>
            <consortium name="The Broad Institute Genomics Platform"/>
            <consortium name="The Broad Institute Genome Sequencing Center for Infectious Disease"/>
            <person name="Wu L."/>
            <person name="Ma J."/>
        </authorList>
    </citation>
    <scope>NUCLEOTIDE SEQUENCE [LARGE SCALE GENOMIC DNA]</scope>
    <source>
        <strain evidence="8">CGMCC 4.7400</strain>
    </source>
</reference>
<evidence type="ECO:0000256" key="3">
    <source>
        <dbReference type="ARBA" id="ARBA00022801"/>
    </source>
</evidence>